<reference evidence="2 3" key="1">
    <citation type="submission" date="2018-06" db="EMBL/GenBank/DDBJ databases">
        <authorList>
            <consortium name="Pathogen Informatics"/>
            <person name="Doyle S."/>
        </authorList>
    </citation>
    <scope>NUCLEOTIDE SEQUENCE [LARGE SCALE GENOMIC DNA]</scope>
    <source>
        <strain evidence="2 3">NCTC13093</strain>
    </source>
</reference>
<dbReference type="CDD" id="cd02440">
    <property type="entry name" value="AdoMet_MTases"/>
    <property type="match status" value="1"/>
</dbReference>
<feature type="domain" description="Methyltransferase type 12" evidence="1">
    <location>
        <begin position="45"/>
        <end position="138"/>
    </location>
</feature>
<evidence type="ECO:0000313" key="2">
    <source>
        <dbReference type="EMBL" id="SPT69515.1"/>
    </source>
</evidence>
<dbReference type="RefSeq" id="WP_113743679.1">
    <property type="nucleotide sequence ID" value="NZ_UAPV01000001.1"/>
</dbReference>
<dbReference type="EMBL" id="UAPV01000001">
    <property type="protein sequence ID" value="SPT69515.1"/>
    <property type="molecule type" value="Genomic_DNA"/>
</dbReference>
<dbReference type="PANTHER" id="PTHR43861:SF1">
    <property type="entry name" value="TRANS-ACONITATE 2-METHYLTRANSFERASE"/>
    <property type="match status" value="1"/>
</dbReference>
<dbReference type="EC" id="2.1.1.197" evidence="2"/>
<accession>A0A2X0V9N3</accession>
<sequence>MSASRVKKSFDKASASYHDYAHVQKDMAEYLVSMLPLKTRDLIIEAGCGTGNLTELLIKNSIGADLVINDISPAMLQKCQELIAPLADKKALAYAGDFMDLKGSATYDLVISNAMLQWCQDLKGALLHLKSLIKDHGELAFSSFGPQNFKEIKSLLDIGLDYKGQDEICAILESLGFKYIFKERVIKEYFAGSHELLSYIKHTGVGALNDKPLSFKELRNFMSCYDRDFKEGDKVYITWHQYFIYATL</sequence>
<keyword evidence="2" id="KW-0489">Methyltransferase</keyword>
<dbReference type="InterPro" id="IPR013217">
    <property type="entry name" value="Methyltransf_12"/>
</dbReference>
<keyword evidence="3" id="KW-1185">Reference proteome</keyword>
<evidence type="ECO:0000313" key="3">
    <source>
        <dbReference type="Proteomes" id="UP000250086"/>
    </source>
</evidence>
<dbReference type="GO" id="GO:0032259">
    <property type="term" value="P:methylation"/>
    <property type="evidence" value="ECO:0007669"/>
    <property type="project" value="UniProtKB-KW"/>
</dbReference>
<evidence type="ECO:0000259" key="1">
    <source>
        <dbReference type="Pfam" id="PF08242"/>
    </source>
</evidence>
<dbReference type="AlphaFoldDB" id="A0A2X0V9N3"/>
<keyword evidence="2" id="KW-0808">Transferase</keyword>
<dbReference type="Proteomes" id="UP000250086">
    <property type="component" value="Unassembled WGS sequence"/>
</dbReference>
<dbReference type="GO" id="GO:0102130">
    <property type="term" value="F:malonyl-CoA methyltransferase activity"/>
    <property type="evidence" value="ECO:0007669"/>
    <property type="project" value="UniProtKB-EC"/>
</dbReference>
<dbReference type="PANTHER" id="PTHR43861">
    <property type="entry name" value="TRANS-ACONITATE 2-METHYLTRANSFERASE-RELATED"/>
    <property type="match status" value="1"/>
</dbReference>
<dbReference type="Gene3D" id="3.40.50.150">
    <property type="entry name" value="Vaccinia Virus protein VP39"/>
    <property type="match status" value="1"/>
</dbReference>
<name>A0A2X0V9N3_9GAMM</name>
<organism evidence="2 3">
    <name type="scientific">Anaerobiospirillum thomasii</name>
    <dbReference type="NCBI Taxonomy" id="179995"/>
    <lineage>
        <taxon>Bacteria</taxon>
        <taxon>Pseudomonadati</taxon>
        <taxon>Pseudomonadota</taxon>
        <taxon>Gammaproteobacteria</taxon>
        <taxon>Aeromonadales</taxon>
        <taxon>Succinivibrionaceae</taxon>
        <taxon>Anaerobiospirillum</taxon>
    </lineage>
</organism>
<dbReference type="Pfam" id="PF08242">
    <property type="entry name" value="Methyltransf_12"/>
    <property type="match status" value="1"/>
</dbReference>
<dbReference type="SUPFAM" id="SSF53335">
    <property type="entry name" value="S-adenosyl-L-methionine-dependent methyltransferases"/>
    <property type="match status" value="1"/>
</dbReference>
<gene>
    <name evidence="2" type="primary">bioC</name>
    <name evidence="2" type="ORF">NCTC13093_00892</name>
</gene>
<proteinExistence type="predicted"/>
<protein>
    <submittedName>
        <fullName evidence="2">Malonyl-CoA O-methyltransferase BioC</fullName>
        <ecNumber evidence="2">2.1.1.197</ecNumber>
    </submittedName>
</protein>
<dbReference type="InterPro" id="IPR029063">
    <property type="entry name" value="SAM-dependent_MTases_sf"/>
</dbReference>